<dbReference type="EMBL" id="DS999641">
    <property type="protein sequence ID" value="EFE72219.2"/>
    <property type="molecule type" value="Genomic_DNA"/>
</dbReference>
<organism evidence="1 2">
    <name type="scientific">Streptomyces viridosporus (strain ATCC 14672 / DSM 40746 / JCM 4963 / KCTC 9882 / NRRL B-12104 / FH 1290)</name>
    <name type="common">Streptomyces ghanaensis</name>
    <dbReference type="NCBI Taxonomy" id="566461"/>
    <lineage>
        <taxon>Bacteria</taxon>
        <taxon>Bacillati</taxon>
        <taxon>Actinomycetota</taxon>
        <taxon>Actinomycetes</taxon>
        <taxon>Kitasatosporales</taxon>
        <taxon>Streptomycetaceae</taxon>
        <taxon>Streptomyces</taxon>
    </lineage>
</organism>
<dbReference type="Proteomes" id="UP000003824">
    <property type="component" value="Unassembled WGS sequence"/>
</dbReference>
<evidence type="ECO:0000313" key="1">
    <source>
        <dbReference type="EMBL" id="EFE72219.2"/>
    </source>
</evidence>
<evidence type="ECO:0000313" key="2">
    <source>
        <dbReference type="Proteomes" id="UP000003824"/>
    </source>
</evidence>
<gene>
    <name evidence="1" type="ORF">SSFG_07454</name>
</gene>
<proteinExistence type="predicted"/>
<name>D5ZNT8_STRV1</name>
<sequence length="104" mass="11944">MAVQKVLLTENASIRRRRSEIPLSRRLAAEFGSRWSSPRVRHEGWVTLLRDRTFAPAGRSRTVPDEDFRRPPGARTLITWCDVNGRSAWLDRPAAVSGYLTWKP</sequence>
<accession>D5ZNT8</accession>
<reference evidence="2" key="1">
    <citation type="submission" date="2008-12" db="EMBL/GenBank/DDBJ databases">
        <title>Annotation of Streptomyces ghanaensis ATCC 14672.</title>
        <authorList>
            <consortium name="The Broad Institute Genome Sequencing Platform"/>
            <consortium name="Broad Institute Microbial Sequencing Center"/>
            <person name="Fischbach M."/>
            <person name="Ward D."/>
            <person name="Young S."/>
            <person name="Kodira C.D."/>
            <person name="Zeng Q."/>
            <person name="Koehrsen M."/>
            <person name="Godfrey P."/>
            <person name="Alvarado L."/>
            <person name="Berlin A.M."/>
            <person name="Borenstein D."/>
            <person name="Chen Z."/>
            <person name="Engels R."/>
            <person name="Freedman E."/>
            <person name="Gellesch M."/>
            <person name="Goldberg J."/>
            <person name="Griggs A."/>
            <person name="Gujja S."/>
            <person name="Heiman D.I."/>
            <person name="Hepburn T.A."/>
            <person name="Howarth C."/>
            <person name="Jen D."/>
            <person name="Larson L."/>
            <person name="Lewis B."/>
            <person name="Mehta T."/>
            <person name="Park D."/>
            <person name="Pearson M."/>
            <person name="Roberts A."/>
            <person name="Saif S."/>
            <person name="Shea T.D."/>
            <person name="Shenoy N."/>
            <person name="Sisk P."/>
            <person name="Stolte C."/>
            <person name="Sykes S.N."/>
            <person name="Walk T."/>
            <person name="White J."/>
            <person name="Yandava C."/>
            <person name="Straight P."/>
            <person name="Clardy J."/>
            <person name="Hung D."/>
            <person name="Kolter R."/>
            <person name="Mekalanos J."/>
            <person name="Walker S."/>
            <person name="Walsh C.T."/>
            <person name="Wieland B.L.C."/>
            <person name="Ilzarbe M."/>
            <person name="Galagan J."/>
            <person name="Nusbaum C."/>
            <person name="Birren B."/>
        </authorList>
    </citation>
    <scope>NUCLEOTIDE SEQUENCE [LARGE SCALE GENOMIC DNA]</scope>
    <source>
        <strain evidence="2">ATCC 14672 / DSM 40746 / JCM 4963 / KCTC 9882 / NRRL B-12104 / FH 1290</strain>
    </source>
</reference>
<dbReference type="AlphaFoldDB" id="D5ZNT8"/>
<protein>
    <submittedName>
        <fullName evidence="1">Predicted protein</fullName>
    </submittedName>
</protein>